<comment type="caution">
    <text evidence="1">The sequence shown here is derived from an EMBL/GenBank/DDBJ whole genome shotgun (WGS) entry which is preliminary data.</text>
</comment>
<evidence type="ECO:0000313" key="2">
    <source>
        <dbReference type="Proteomes" id="UP001259832"/>
    </source>
</evidence>
<name>A0AAD9GNW8_9STRA</name>
<dbReference type="AlphaFoldDB" id="A0AAD9GNW8"/>
<dbReference type="Proteomes" id="UP001259832">
    <property type="component" value="Unassembled WGS sequence"/>
</dbReference>
<evidence type="ECO:0000313" key="1">
    <source>
        <dbReference type="EMBL" id="KAK1941583.1"/>
    </source>
</evidence>
<gene>
    <name evidence="1" type="ORF">P3T76_007449</name>
</gene>
<protein>
    <submittedName>
        <fullName evidence="1">Uncharacterized protein</fullName>
    </submittedName>
</protein>
<proteinExistence type="predicted"/>
<accession>A0AAD9GNW8</accession>
<dbReference type="EMBL" id="JASMQC010000012">
    <property type="protein sequence ID" value="KAK1941583.1"/>
    <property type="molecule type" value="Genomic_DNA"/>
</dbReference>
<reference evidence="1" key="1">
    <citation type="submission" date="2023-08" db="EMBL/GenBank/DDBJ databases">
        <title>Reference Genome Resource for the Citrus Pathogen Phytophthora citrophthora.</title>
        <authorList>
            <person name="Moller H."/>
            <person name="Coetzee B."/>
            <person name="Rose L.J."/>
            <person name="Van Niekerk J.M."/>
        </authorList>
    </citation>
    <scope>NUCLEOTIDE SEQUENCE</scope>
    <source>
        <strain evidence="1">STE-U-9442</strain>
    </source>
</reference>
<keyword evidence="2" id="KW-1185">Reference proteome</keyword>
<organism evidence="1 2">
    <name type="scientific">Phytophthora citrophthora</name>
    <dbReference type="NCBI Taxonomy" id="4793"/>
    <lineage>
        <taxon>Eukaryota</taxon>
        <taxon>Sar</taxon>
        <taxon>Stramenopiles</taxon>
        <taxon>Oomycota</taxon>
        <taxon>Peronosporomycetes</taxon>
        <taxon>Peronosporales</taxon>
        <taxon>Peronosporaceae</taxon>
        <taxon>Phytophthora</taxon>
    </lineage>
</organism>
<sequence>MAFEPKPNRFRAAPVTELLMAENNRVLSVLGPALHELLDLVPGRADETSLLRHPARTAPALVLHLSGLKPMNDSKCTEALSAFSVLIEHSRCLSNYSEAKHVFWLEVLQLRMARVVTRNVPGASLREPTFPTFVVSFYDGLYCTYNVPSSPPFVVPEDAIAAFFSTPPIMPTPTQMQFQPRPDVNGPDAIEIELSFTQCRLTSIDTVEAVERVLNHVFAHPTRQFAVSAMDMSNNSMGPSELAVVARIACKCRHEYQVSKLRLDRIMSGIRSDYRYCDRTPREFLDIVQAAYGIGRSLLSSASTESNTDVVQDVSIRASRLHSVSLSYNDLCPVYFATLFSALRYGNPVHESFSQYNDTLLNNTLCRSWFTFGLFYPRPKRFRKLLGLRNIGDVNCTRDFIEIFTKVLYNPATLLVYGSANHTETGAATELLVCTVKKGASVELIRLGRSQAYRLRSPLLQKCYL</sequence>